<proteinExistence type="predicted"/>
<dbReference type="RefSeq" id="WP_170083409.1">
    <property type="nucleotide sequence ID" value="NZ_WOWB01000001.1"/>
</dbReference>
<dbReference type="EMBL" id="WOWB01000001">
    <property type="protein sequence ID" value="NLV06439.1"/>
    <property type="molecule type" value="Genomic_DNA"/>
</dbReference>
<dbReference type="AlphaFoldDB" id="A0A847U0J4"/>
<name>A0A847U0J4_9EURY</name>
<reference evidence="2" key="1">
    <citation type="submission" date="2019-12" db="EMBL/GenBank/DDBJ databases">
        <title>The whole-genome sequencing of Haloarcula japonica strain pws8.</title>
        <authorList>
            <person name="Verma D.K."/>
            <person name="Gopal K."/>
            <person name="Prasad E.S."/>
        </authorList>
    </citation>
    <scope>NUCLEOTIDE SEQUENCE</scope>
    <source>
        <strain evidence="2">Pws8</strain>
    </source>
</reference>
<protein>
    <submittedName>
        <fullName evidence="2">Uncharacterized protein</fullName>
    </submittedName>
</protein>
<gene>
    <name evidence="2" type="ORF">GOC83_09895</name>
</gene>
<evidence type="ECO:0000313" key="3">
    <source>
        <dbReference type="Proteomes" id="UP000610611"/>
    </source>
</evidence>
<feature type="compositionally biased region" description="Acidic residues" evidence="1">
    <location>
        <begin position="21"/>
        <end position="34"/>
    </location>
</feature>
<feature type="region of interest" description="Disordered" evidence="1">
    <location>
        <begin position="1"/>
        <end position="60"/>
    </location>
</feature>
<evidence type="ECO:0000256" key="1">
    <source>
        <dbReference type="SAM" id="MobiDB-lite"/>
    </source>
</evidence>
<accession>A0A847U0J4</accession>
<comment type="caution">
    <text evidence="2">The sequence shown here is derived from an EMBL/GenBank/DDBJ whole genome shotgun (WGS) entry which is preliminary data.</text>
</comment>
<evidence type="ECO:0000313" key="2">
    <source>
        <dbReference type="EMBL" id="NLV06439.1"/>
    </source>
</evidence>
<organism evidence="2 3">
    <name type="scientific">Haloarcula rubripromontorii</name>
    <dbReference type="NCBI Taxonomy" id="1705562"/>
    <lineage>
        <taxon>Archaea</taxon>
        <taxon>Methanobacteriati</taxon>
        <taxon>Methanobacteriota</taxon>
        <taxon>Stenosarchaea group</taxon>
        <taxon>Halobacteria</taxon>
        <taxon>Halobacteriales</taxon>
        <taxon>Haloarculaceae</taxon>
        <taxon>Haloarcula</taxon>
    </lineage>
</organism>
<sequence length="60" mass="6767">MTEKFDCDEENLHGPPKILADESDGDDDESDDSDGERHMTACGVVLDDQGNVIERRETKW</sequence>
<dbReference type="Proteomes" id="UP000610611">
    <property type="component" value="Unassembled WGS sequence"/>
</dbReference>